<reference evidence="2 3" key="1">
    <citation type="submission" date="2016-11" db="EMBL/GenBank/DDBJ databases">
        <authorList>
            <person name="Jaros S."/>
            <person name="Januszkiewicz K."/>
            <person name="Wedrychowicz H."/>
        </authorList>
    </citation>
    <scope>NUCLEOTIDE SEQUENCE [LARGE SCALE GENOMIC DNA]</scope>
    <source>
        <strain evidence="2 3">DSM 15929</strain>
    </source>
</reference>
<evidence type="ECO:0000259" key="1">
    <source>
        <dbReference type="Pfam" id="PF13672"/>
    </source>
</evidence>
<evidence type="ECO:0000313" key="3">
    <source>
        <dbReference type="Proteomes" id="UP000184386"/>
    </source>
</evidence>
<dbReference type="Proteomes" id="UP000184386">
    <property type="component" value="Unassembled WGS sequence"/>
</dbReference>
<dbReference type="SUPFAM" id="SSF81606">
    <property type="entry name" value="PP2C-like"/>
    <property type="match status" value="1"/>
</dbReference>
<dbReference type="RefSeq" id="WP_073277943.1">
    <property type="nucleotide sequence ID" value="NZ_FRAC01000017.1"/>
</dbReference>
<name>A0A1M6V851_9FIRM</name>
<proteinExistence type="predicted"/>
<protein>
    <submittedName>
        <fullName evidence="2">Serine/threonine protein phosphatase PrpC</fullName>
    </submittedName>
</protein>
<evidence type="ECO:0000313" key="2">
    <source>
        <dbReference type="EMBL" id="SHK77618.1"/>
    </source>
</evidence>
<sequence>MMIFYDEDKLIQFAYSERGKHHIDLGQENQDSVYVGKVINGTYCVVVADGVSSCKWAKKGSEAAVDTVKNLAMKMSLGEIAVNDKNSIRRFVVTDWKSHFESKWNDYGTTLNFVIICNQDLVIGQIGDGLVLITVDDENILVSDMDEFYSVETYALAEAVLKSSFNIICKKIKGNVVAVAMTDGIGKELDLDTIDEFKNYLVELIKGNTETREKEIASWMKHLREKNDDDKSLGILVLEGWN</sequence>
<organism evidence="2 3">
    <name type="scientific">Anaerocolumna jejuensis DSM 15929</name>
    <dbReference type="NCBI Taxonomy" id="1121322"/>
    <lineage>
        <taxon>Bacteria</taxon>
        <taxon>Bacillati</taxon>
        <taxon>Bacillota</taxon>
        <taxon>Clostridia</taxon>
        <taxon>Lachnospirales</taxon>
        <taxon>Lachnospiraceae</taxon>
        <taxon>Anaerocolumna</taxon>
    </lineage>
</organism>
<dbReference type="InterPro" id="IPR036457">
    <property type="entry name" value="PPM-type-like_dom_sf"/>
</dbReference>
<dbReference type="EMBL" id="FRAC01000017">
    <property type="protein sequence ID" value="SHK77618.1"/>
    <property type="molecule type" value="Genomic_DNA"/>
</dbReference>
<gene>
    <name evidence="2" type="ORF">SAMN02745136_03317</name>
</gene>
<dbReference type="OrthoDB" id="1841028at2"/>
<feature type="domain" description="PPM-type phosphatase" evidence="1">
    <location>
        <begin position="18"/>
        <end position="220"/>
    </location>
</feature>
<dbReference type="STRING" id="1121322.SAMN02745136_03317"/>
<dbReference type="InterPro" id="IPR001932">
    <property type="entry name" value="PPM-type_phosphatase-like_dom"/>
</dbReference>
<accession>A0A1M6V851</accession>
<dbReference type="Pfam" id="PF13672">
    <property type="entry name" value="PP2C_2"/>
    <property type="match status" value="1"/>
</dbReference>
<keyword evidence="3" id="KW-1185">Reference proteome</keyword>
<dbReference type="Gene3D" id="3.60.40.10">
    <property type="entry name" value="PPM-type phosphatase domain"/>
    <property type="match status" value="1"/>
</dbReference>
<dbReference type="AlphaFoldDB" id="A0A1M6V851"/>